<dbReference type="Proteomes" id="UP000054516">
    <property type="component" value="Unassembled WGS sequence"/>
</dbReference>
<sequence length="350" mass="39389">MPPKTGATTRSLPDCINATTRSVHTKLNKLVTSRLRLALPPHADDASQYVSGLLHITPIYMVFESTWRTILEPQDSLNTPNCHEEGLDYAACNPDGPSLDNLPDTCRRPVASSRIQSLLASLYFQKLERSQALQNDLASLTFWSARTLKEKLNHAMESPILGEFLAHIRESVQTSPHKLLAYSWVLYMALFSGGRFIRDSLEEIYPAFWVPASAQKPIPATLAKATVTEGQPLNFFQFDTPEDGEDLKSEFKKRLLDEEDVLTKLERDEIIEEACYIFDYMIRLVSELDDICGTDKDAAKSRLLGLRSRDSLVVENERRQNLAEKSRKATTKADSNRDPKASGEGHVKFS</sequence>
<evidence type="ECO:0000256" key="1">
    <source>
        <dbReference type="ARBA" id="ARBA00022617"/>
    </source>
</evidence>
<evidence type="ECO:0000256" key="3">
    <source>
        <dbReference type="ARBA" id="ARBA00023004"/>
    </source>
</evidence>
<dbReference type="InterPro" id="IPR016084">
    <property type="entry name" value="Haem_Oase-like_multi-hlx"/>
</dbReference>
<gene>
    <name evidence="5" type="ORF">SAMD00023353_0902260</name>
</gene>
<keyword evidence="6" id="KW-1185">Reference proteome</keyword>
<dbReference type="PANTHER" id="PTHR10720:SF0">
    <property type="entry name" value="HEME OXYGENASE"/>
    <property type="match status" value="1"/>
</dbReference>
<dbReference type="GO" id="GO:0046872">
    <property type="term" value="F:metal ion binding"/>
    <property type="evidence" value="ECO:0007669"/>
    <property type="project" value="UniProtKB-KW"/>
</dbReference>
<evidence type="ECO:0000313" key="5">
    <source>
        <dbReference type="EMBL" id="GAP89118.1"/>
    </source>
</evidence>
<accession>A0A1W2TLD6</accession>
<name>A0A1W2TLD6_ROSNE</name>
<dbReference type="GO" id="GO:0004392">
    <property type="term" value="F:heme oxygenase (decyclizing) activity"/>
    <property type="evidence" value="ECO:0007669"/>
    <property type="project" value="InterPro"/>
</dbReference>
<dbReference type="SUPFAM" id="SSF48613">
    <property type="entry name" value="Heme oxygenase-like"/>
    <property type="match status" value="1"/>
</dbReference>
<keyword evidence="2" id="KW-0479">Metal-binding</keyword>
<dbReference type="InterPro" id="IPR016053">
    <property type="entry name" value="Haem_Oase-like"/>
</dbReference>
<dbReference type="STRING" id="77044.A0A1W2TLD6"/>
<feature type="compositionally biased region" description="Basic and acidic residues" evidence="4">
    <location>
        <begin position="317"/>
        <end position="327"/>
    </location>
</feature>
<evidence type="ECO:0000256" key="4">
    <source>
        <dbReference type="SAM" id="MobiDB-lite"/>
    </source>
</evidence>
<organism evidence="5">
    <name type="scientific">Rosellinia necatrix</name>
    <name type="common">White root-rot fungus</name>
    <dbReference type="NCBI Taxonomy" id="77044"/>
    <lineage>
        <taxon>Eukaryota</taxon>
        <taxon>Fungi</taxon>
        <taxon>Dikarya</taxon>
        <taxon>Ascomycota</taxon>
        <taxon>Pezizomycotina</taxon>
        <taxon>Sordariomycetes</taxon>
        <taxon>Xylariomycetidae</taxon>
        <taxon>Xylariales</taxon>
        <taxon>Xylariaceae</taxon>
        <taxon>Rosellinia</taxon>
    </lineage>
</organism>
<dbReference type="GO" id="GO:0006788">
    <property type="term" value="P:heme oxidation"/>
    <property type="evidence" value="ECO:0007669"/>
    <property type="project" value="InterPro"/>
</dbReference>
<dbReference type="EMBL" id="DF977454">
    <property type="protein sequence ID" value="GAP89118.1"/>
    <property type="molecule type" value="Genomic_DNA"/>
</dbReference>
<dbReference type="OrthoDB" id="652091at2759"/>
<feature type="region of interest" description="Disordered" evidence="4">
    <location>
        <begin position="317"/>
        <end position="350"/>
    </location>
</feature>
<dbReference type="CDD" id="cd19165">
    <property type="entry name" value="HemeO"/>
    <property type="match status" value="1"/>
</dbReference>
<dbReference type="PANTHER" id="PTHR10720">
    <property type="entry name" value="HEME OXYGENASE"/>
    <property type="match status" value="1"/>
</dbReference>
<proteinExistence type="predicted"/>
<dbReference type="Gene3D" id="1.20.910.10">
    <property type="entry name" value="Heme oxygenase-like"/>
    <property type="match status" value="1"/>
</dbReference>
<evidence type="ECO:0000256" key="2">
    <source>
        <dbReference type="ARBA" id="ARBA00022723"/>
    </source>
</evidence>
<keyword evidence="1" id="KW-0349">Heme</keyword>
<dbReference type="InterPro" id="IPR002051">
    <property type="entry name" value="Haem_Oase"/>
</dbReference>
<protein>
    <submittedName>
        <fullName evidence="5">Putative heme oxygenase-like protein</fullName>
    </submittedName>
</protein>
<keyword evidence="3" id="KW-0408">Iron</keyword>
<evidence type="ECO:0000313" key="6">
    <source>
        <dbReference type="Proteomes" id="UP000054516"/>
    </source>
</evidence>
<feature type="compositionally biased region" description="Basic and acidic residues" evidence="4">
    <location>
        <begin position="334"/>
        <end position="350"/>
    </location>
</feature>
<dbReference type="AlphaFoldDB" id="A0A1W2TLD6"/>
<reference evidence="5" key="1">
    <citation type="submission" date="2016-03" db="EMBL/GenBank/DDBJ databases">
        <title>Draft genome sequence of Rosellinia necatrix.</title>
        <authorList>
            <person name="Kanematsu S."/>
        </authorList>
    </citation>
    <scope>NUCLEOTIDE SEQUENCE [LARGE SCALE GENOMIC DNA]</scope>
    <source>
        <strain evidence="5">W97</strain>
    </source>
</reference>
<dbReference type="Pfam" id="PF01126">
    <property type="entry name" value="Heme_oxygenase"/>
    <property type="match status" value="1"/>
</dbReference>
<dbReference type="OMA" id="MYMALFA"/>